<gene>
    <name evidence="6" type="ORF">HLH15_13710</name>
</gene>
<dbReference type="Pfam" id="PF11380">
    <property type="entry name" value="Stealth_CR2"/>
    <property type="match status" value="1"/>
</dbReference>
<dbReference type="EMBL" id="JABERJ010000039">
    <property type="protein sequence ID" value="NNH27494.1"/>
    <property type="molecule type" value="Genomic_DNA"/>
</dbReference>
<keyword evidence="3" id="KW-0270">Exopolysaccharide synthesis</keyword>
<dbReference type="Proteomes" id="UP000555322">
    <property type="component" value="Unassembled WGS sequence"/>
</dbReference>
<dbReference type="Pfam" id="PF17101">
    <property type="entry name" value="Stealth_CR1"/>
    <property type="match status" value="1"/>
</dbReference>
<comment type="similarity">
    <text evidence="1">Belongs to the stealth family.</text>
</comment>
<reference evidence="6 7" key="1">
    <citation type="submission" date="2020-04" db="EMBL/GenBank/DDBJ databases">
        <title>Acinetobacter Taxon 24.</title>
        <authorList>
            <person name="Nemec A."/>
            <person name="Radolfova-Krizova L."/>
            <person name="Higgins P.G."/>
            <person name="Spanelova P."/>
        </authorList>
    </citation>
    <scope>NUCLEOTIDE SEQUENCE [LARGE SCALE GENOMIC DNA]</scope>
    <source>
        <strain evidence="6 7">ANC 5084</strain>
    </source>
</reference>
<comment type="caution">
    <text evidence="6">The sequence shown here is derived from an EMBL/GenBank/DDBJ whole genome shotgun (WGS) entry which is preliminary data.</text>
</comment>
<evidence type="ECO:0000313" key="7">
    <source>
        <dbReference type="Proteomes" id="UP000555322"/>
    </source>
</evidence>
<keyword evidence="7" id="KW-1185">Reference proteome</keyword>
<dbReference type="PANTHER" id="PTHR24045">
    <property type="match status" value="1"/>
</dbReference>
<keyword evidence="2" id="KW-0808">Transferase</keyword>
<feature type="domain" description="Stealth protein CR1 conserved region 1" evidence="5">
    <location>
        <begin position="61"/>
        <end position="84"/>
    </location>
</feature>
<accession>A0ABX1UXH6</accession>
<dbReference type="PANTHER" id="PTHR24045:SF0">
    <property type="entry name" value="N-ACETYLGLUCOSAMINE-1-PHOSPHOTRANSFERASE SUBUNITS ALPHA_BETA"/>
    <property type="match status" value="1"/>
</dbReference>
<dbReference type="InterPro" id="IPR021520">
    <property type="entry name" value="Stealth_CR2"/>
</dbReference>
<dbReference type="RefSeq" id="WP_171537033.1">
    <property type="nucleotide sequence ID" value="NZ_JABERJ010000039.1"/>
</dbReference>
<dbReference type="InterPro" id="IPR047141">
    <property type="entry name" value="Stealth"/>
</dbReference>
<evidence type="ECO:0000259" key="5">
    <source>
        <dbReference type="Pfam" id="PF17101"/>
    </source>
</evidence>
<protein>
    <submittedName>
        <fullName evidence="6">Capsule biosynthesis protein CapC</fullName>
    </submittedName>
</protein>
<evidence type="ECO:0000256" key="3">
    <source>
        <dbReference type="ARBA" id="ARBA00023169"/>
    </source>
</evidence>
<evidence type="ECO:0000259" key="4">
    <source>
        <dbReference type="Pfam" id="PF11380"/>
    </source>
</evidence>
<organism evidence="6 7">
    <name type="scientific">Acinetobacter terrestris</name>
    <dbReference type="NCBI Taxonomy" id="2529843"/>
    <lineage>
        <taxon>Bacteria</taxon>
        <taxon>Pseudomonadati</taxon>
        <taxon>Pseudomonadota</taxon>
        <taxon>Gammaproteobacteria</taxon>
        <taxon>Moraxellales</taxon>
        <taxon>Moraxellaceae</taxon>
        <taxon>Acinetobacter</taxon>
        <taxon>Acinetobacter Taxon 24</taxon>
    </lineage>
</organism>
<evidence type="ECO:0000313" key="6">
    <source>
        <dbReference type="EMBL" id="NNH27494.1"/>
    </source>
</evidence>
<name>A0ABX1UXH6_9GAMM</name>
<sequence length="367" mass="43010">MSRKFKKLIKNPGVFFRDLLIKRYPVINCEQKFTEAEEAAVFTVDQKLQEVESKIVLPNNFPVDVVYTWVNDQDHIWQQKKSKFANVNLACENSNDGARFENHNELYYSVLSVKKNLPWVRKIFIVTDNQTPEWLVKDEKIEIIDHSEIIDSQFLPTFNSHVIEANLYKIKDLAEHFIYFNDDVFVAKPLNKEHFFRKNGVVSIFTSDKSLQEMKNRGVITATLLASENCNEILNKNYGLFIDLPLSHTYMPLKKSSFKKCFELYEKEILEFLYNKFRGRNDLNMATFLVPWSMYLEGQSVITPEICYYFNIRSNNTLTQYRKILQAKKDGKVPHSFCANDFTANSKDINFDTSKSLNCFLDSFFKG</sequence>
<proteinExistence type="inferred from homology"/>
<feature type="domain" description="Stealth protein CR2 conserved region 2" evidence="4">
    <location>
        <begin position="99"/>
        <end position="201"/>
    </location>
</feature>
<dbReference type="InterPro" id="IPR031358">
    <property type="entry name" value="Stealth_CR1"/>
</dbReference>
<evidence type="ECO:0000256" key="1">
    <source>
        <dbReference type="ARBA" id="ARBA00007583"/>
    </source>
</evidence>
<evidence type="ECO:0000256" key="2">
    <source>
        <dbReference type="ARBA" id="ARBA00022679"/>
    </source>
</evidence>